<evidence type="ECO:0000259" key="11">
    <source>
        <dbReference type="SMART" id="SM01185"/>
    </source>
</evidence>
<dbReference type="InterPro" id="IPR014722">
    <property type="entry name" value="Rib_uL2_dom2"/>
</dbReference>
<dbReference type="InterPro" id="IPR012340">
    <property type="entry name" value="NA-bd_OB-fold"/>
</dbReference>
<dbReference type="SMART" id="SM01185">
    <property type="entry name" value="EFP"/>
    <property type="match status" value="1"/>
</dbReference>
<dbReference type="FunFam" id="2.30.30.30:FF:000003">
    <property type="entry name" value="Elongation factor P"/>
    <property type="match status" value="1"/>
</dbReference>
<dbReference type="GO" id="GO:0003746">
    <property type="term" value="F:translation elongation factor activity"/>
    <property type="evidence" value="ECO:0007669"/>
    <property type="project" value="UniProtKB-UniRule"/>
</dbReference>
<evidence type="ECO:0000256" key="9">
    <source>
        <dbReference type="RuleBase" id="RU004389"/>
    </source>
</evidence>
<dbReference type="InterPro" id="IPR013852">
    <property type="entry name" value="Transl_elong_P/YeiP_CS"/>
</dbReference>
<dbReference type="SUPFAM" id="SSF50249">
    <property type="entry name" value="Nucleic acid-binding proteins"/>
    <property type="match status" value="2"/>
</dbReference>
<name>A0A1F6AI31_9BACT</name>
<dbReference type="InterPro" id="IPR020599">
    <property type="entry name" value="Transl_elong_fac_P/YeiP"/>
</dbReference>
<dbReference type="Pfam" id="PF08207">
    <property type="entry name" value="EFP_N"/>
    <property type="match status" value="1"/>
</dbReference>
<dbReference type="SMART" id="SM00841">
    <property type="entry name" value="Elong-fact-P_C"/>
    <property type="match status" value="1"/>
</dbReference>
<evidence type="ECO:0000256" key="2">
    <source>
        <dbReference type="ARBA" id="ARBA00004815"/>
    </source>
</evidence>
<keyword evidence="4 7" id="KW-0963">Cytoplasm</keyword>
<evidence type="ECO:0000256" key="8">
    <source>
        <dbReference type="NCBIfam" id="TIGR00038"/>
    </source>
</evidence>
<dbReference type="Gene3D" id="2.40.50.140">
    <property type="entry name" value="Nucleic acid-binding proteins"/>
    <property type="match status" value="2"/>
</dbReference>
<dbReference type="InterPro" id="IPR008991">
    <property type="entry name" value="Translation_prot_SH3-like_sf"/>
</dbReference>
<organism evidence="12 13">
    <name type="scientific">Candidatus Gottesmanbacteria bacterium RIFCSPLOWO2_01_FULL_43_11b</name>
    <dbReference type="NCBI Taxonomy" id="1798392"/>
    <lineage>
        <taxon>Bacteria</taxon>
        <taxon>Candidatus Gottesmaniibacteriota</taxon>
    </lineage>
</organism>
<evidence type="ECO:0000256" key="7">
    <source>
        <dbReference type="HAMAP-Rule" id="MF_00141"/>
    </source>
</evidence>
<dbReference type="InterPro" id="IPR001059">
    <property type="entry name" value="Transl_elong_P/YeiP_cen"/>
</dbReference>
<dbReference type="PROSITE" id="PS01275">
    <property type="entry name" value="EFP"/>
    <property type="match status" value="1"/>
</dbReference>
<gene>
    <name evidence="7" type="primary">efp</name>
    <name evidence="12" type="ORF">A3A79_02555</name>
</gene>
<comment type="function">
    <text evidence="7">Involved in peptide bond synthesis. Stimulates efficient translation and peptide-bond synthesis on native or reconstituted 70S ribosomes in vitro. Probably functions indirectly by altering the affinity of the ribosome for aminoacyl-tRNA, thus increasing their reactivity as acceptors for peptidyl transferase.</text>
</comment>
<dbReference type="UniPathway" id="UPA00345"/>
<evidence type="ECO:0000256" key="5">
    <source>
        <dbReference type="ARBA" id="ARBA00022768"/>
    </source>
</evidence>
<sequence length="188" mass="21047">MATITTAQFRKGIFIEFKDEPHQIVDMQFVNPGKGGAFIRTKLKSVKSGRVQDFTFKSGESAVEVMVETHEMQYLYKEGESYVFMDNRSYEQYQIPKPMLGDFISFLKPNDVYQVLIHGDDAIGIRFPKKVYLKVTEAEEGARGNTVSGGGTKLVTVETGLKISVPLFIKSGDTVAIDPETGEYLERA</sequence>
<dbReference type="STRING" id="1798392.A3A79_02555"/>
<dbReference type="Gene3D" id="2.30.30.30">
    <property type="match status" value="1"/>
</dbReference>
<evidence type="ECO:0000256" key="6">
    <source>
        <dbReference type="ARBA" id="ARBA00022917"/>
    </source>
</evidence>
<keyword evidence="6 7" id="KW-0648">Protein biosynthesis</keyword>
<dbReference type="PANTHER" id="PTHR30053">
    <property type="entry name" value="ELONGATION FACTOR P"/>
    <property type="match status" value="1"/>
</dbReference>
<comment type="caution">
    <text evidence="12">The sequence shown here is derived from an EMBL/GenBank/DDBJ whole genome shotgun (WGS) entry which is preliminary data.</text>
</comment>
<dbReference type="PIRSF" id="PIRSF005901">
    <property type="entry name" value="EF-P"/>
    <property type="match status" value="1"/>
</dbReference>
<dbReference type="InterPro" id="IPR015365">
    <property type="entry name" value="Elong-fact-P_C"/>
</dbReference>
<evidence type="ECO:0000313" key="13">
    <source>
        <dbReference type="Proteomes" id="UP000178759"/>
    </source>
</evidence>
<dbReference type="EMBL" id="MFJV01000001">
    <property type="protein sequence ID" value="OGG24053.1"/>
    <property type="molecule type" value="Genomic_DNA"/>
</dbReference>
<dbReference type="GO" id="GO:0005829">
    <property type="term" value="C:cytosol"/>
    <property type="evidence" value="ECO:0007669"/>
    <property type="project" value="UniProtKB-ARBA"/>
</dbReference>
<dbReference type="PANTHER" id="PTHR30053:SF12">
    <property type="entry name" value="ELONGATION FACTOR P (EF-P) FAMILY PROTEIN"/>
    <property type="match status" value="1"/>
</dbReference>
<dbReference type="HAMAP" id="MF_00141">
    <property type="entry name" value="EF_P"/>
    <property type="match status" value="1"/>
</dbReference>
<dbReference type="GO" id="GO:0043043">
    <property type="term" value="P:peptide biosynthetic process"/>
    <property type="evidence" value="ECO:0007669"/>
    <property type="project" value="InterPro"/>
</dbReference>
<reference evidence="12 13" key="1">
    <citation type="journal article" date="2016" name="Nat. Commun.">
        <title>Thousands of microbial genomes shed light on interconnected biogeochemical processes in an aquifer system.</title>
        <authorList>
            <person name="Anantharaman K."/>
            <person name="Brown C.T."/>
            <person name="Hug L.A."/>
            <person name="Sharon I."/>
            <person name="Castelle C.J."/>
            <person name="Probst A.J."/>
            <person name="Thomas B.C."/>
            <person name="Singh A."/>
            <person name="Wilkins M.J."/>
            <person name="Karaoz U."/>
            <person name="Brodie E.L."/>
            <person name="Williams K.H."/>
            <person name="Hubbard S.S."/>
            <person name="Banfield J.F."/>
        </authorList>
    </citation>
    <scope>NUCLEOTIDE SEQUENCE [LARGE SCALE GENOMIC DNA]</scope>
</reference>
<comment type="pathway">
    <text evidence="2 7">Protein biosynthesis; polypeptide chain elongation.</text>
</comment>
<feature type="domain" description="Translation elongation factor P/YeiP central" evidence="11">
    <location>
        <begin position="69"/>
        <end position="123"/>
    </location>
</feature>
<dbReference type="Pfam" id="PF09285">
    <property type="entry name" value="Elong-fact-P_C"/>
    <property type="match status" value="1"/>
</dbReference>
<dbReference type="AlphaFoldDB" id="A0A1F6AI31"/>
<dbReference type="CDD" id="cd05794">
    <property type="entry name" value="S1_EF-P_repeat_2"/>
    <property type="match status" value="1"/>
</dbReference>
<comment type="similarity">
    <text evidence="3 7 9">Belongs to the elongation factor P family.</text>
</comment>
<dbReference type="NCBIfam" id="TIGR00038">
    <property type="entry name" value="efp"/>
    <property type="match status" value="1"/>
</dbReference>
<dbReference type="CDD" id="cd04470">
    <property type="entry name" value="S1_EF-P_repeat_1"/>
    <property type="match status" value="1"/>
</dbReference>
<keyword evidence="5 7" id="KW-0251">Elongation factor</keyword>
<protein>
    <recommendedName>
        <fullName evidence="7 8">Elongation factor P</fullName>
        <shortName evidence="7">EF-P</shortName>
    </recommendedName>
</protein>
<comment type="subcellular location">
    <subcellularLocation>
        <location evidence="1 7">Cytoplasm</location>
    </subcellularLocation>
</comment>
<dbReference type="NCBIfam" id="NF001810">
    <property type="entry name" value="PRK00529.1"/>
    <property type="match status" value="1"/>
</dbReference>
<dbReference type="InterPro" id="IPR013185">
    <property type="entry name" value="Transl_elong_KOW-like"/>
</dbReference>
<feature type="domain" description="Elongation factor P C-terminal" evidence="10">
    <location>
        <begin position="131"/>
        <end position="187"/>
    </location>
</feature>
<evidence type="ECO:0000256" key="3">
    <source>
        <dbReference type="ARBA" id="ARBA00009479"/>
    </source>
</evidence>
<dbReference type="FunFam" id="2.40.50.140:FF:000009">
    <property type="entry name" value="Elongation factor P"/>
    <property type="match status" value="1"/>
</dbReference>
<dbReference type="Proteomes" id="UP000178759">
    <property type="component" value="Unassembled WGS sequence"/>
</dbReference>
<dbReference type="FunFam" id="2.40.50.140:FF:000004">
    <property type="entry name" value="Elongation factor P"/>
    <property type="match status" value="1"/>
</dbReference>
<dbReference type="InterPro" id="IPR011768">
    <property type="entry name" value="Transl_elongation_fac_P"/>
</dbReference>
<evidence type="ECO:0000256" key="4">
    <source>
        <dbReference type="ARBA" id="ARBA00022490"/>
    </source>
</evidence>
<evidence type="ECO:0000256" key="1">
    <source>
        <dbReference type="ARBA" id="ARBA00004496"/>
    </source>
</evidence>
<evidence type="ECO:0000313" key="12">
    <source>
        <dbReference type="EMBL" id="OGG24053.1"/>
    </source>
</evidence>
<dbReference type="Pfam" id="PF01132">
    <property type="entry name" value="EFP"/>
    <property type="match status" value="1"/>
</dbReference>
<proteinExistence type="inferred from homology"/>
<dbReference type="SUPFAM" id="SSF50104">
    <property type="entry name" value="Translation proteins SH3-like domain"/>
    <property type="match status" value="1"/>
</dbReference>
<evidence type="ECO:0000259" key="10">
    <source>
        <dbReference type="SMART" id="SM00841"/>
    </source>
</evidence>
<accession>A0A1F6AI31</accession>